<evidence type="ECO:0000256" key="1">
    <source>
        <dbReference type="SAM" id="MobiDB-lite"/>
    </source>
</evidence>
<sequence>GGGGGGGGGLDRVTVVDTSENFDVISLLAKGRVGGKSGKEPRVSPTIDEATNFQEGGGGGGGGSDGEVSG</sequence>
<organism evidence="2 3">
    <name type="scientific">Trifolium pratense</name>
    <name type="common">Red clover</name>
    <dbReference type="NCBI Taxonomy" id="57577"/>
    <lineage>
        <taxon>Eukaryota</taxon>
        <taxon>Viridiplantae</taxon>
        <taxon>Streptophyta</taxon>
        <taxon>Embryophyta</taxon>
        <taxon>Tracheophyta</taxon>
        <taxon>Spermatophyta</taxon>
        <taxon>Magnoliopsida</taxon>
        <taxon>eudicotyledons</taxon>
        <taxon>Gunneridae</taxon>
        <taxon>Pentapetalae</taxon>
        <taxon>rosids</taxon>
        <taxon>fabids</taxon>
        <taxon>Fabales</taxon>
        <taxon>Fabaceae</taxon>
        <taxon>Papilionoideae</taxon>
        <taxon>50 kb inversion clade</taxon>
        <taxon>NPAAA clade</taxon>
        <taxon>Hologalegina</taxon>
        <taxon>IRL clade</taxon>
        <taxon>Trifolieae</taxon>
        <taxon>Trifolium</taxon>
    </lineage>
</organism>
<feature type="compositionally biased region" description="Gly residues" evidence="1">
    <location>
        <begin position="55"/>
        <end position="70"/>
    </location>
</feature>
<proteinExistence type="predicted"/>
<comment type="caution">
    <text evidence="2">The sequence shown here is derived from an EMBL/GenBank/DDBJ whole genome shotgun (WGS) entry which is preliminary data.</text>
</comment>
<dbReference type="EMBL" id="ASHM01201017">
    <property type="protein sequence ID" value="PNX66931.1"/>
    <property type="molecule type" value="Genomic_DNA"/>
</dbReference>
<feature type="region of interest" description="Disordered" evidence="1">
    <location>
        <begin position="33"/>
        <end position="70"/>
    </location>
</feature>
<gene>
    <name evidence="2" type="ORF">L195_g063284</name>
</gene>
<evidence type="ECO:0000313" key="2">
    <source>
        <dbReference type="EMBL" id="PNX66931.1"/>
    </source>
</evidence>
<name>A0A2K3KKU6_TRIPR</name>
<dbReference type="Proteomes" id="UP000236291">
    <property type="component" value="Unassembled WGS sequence"/>
</dbReference>
<protein>
    <submittedName>
        <fullName evidence="2">Uncharacterized protein</fullName>
    </submittedName>
</protein>
<reference evidence="2 3" key="1">
    <citation type="journal article" date="2014" name="Am. J. Bot.">
        <title>Genome assembly and annotation for red clover (Trifolium pratense; Fabaceae).</title>
        <authorList>
            <person name="Istvanek J."/>
            <person name="Jaros M."/>
            <person name="Krenek A."/>
            <person name="Repkova J."/>
        </authorList>
    </citation>
    <scope>NUCLEOTIDE SEQUENCE [LARGE SCALE GENOMIC DNA]</scope>
    <source>
        <strain evidence="3">cv. Tatra</strain>
        <tissue evidence="2">Young leaves</tissue>
    </source>
</reference>
<reference evidence="2 3" key="2">
    <citation type="journal article" date="2017" name="Front. Plant Sci.">
        <title>Gene Classification and Mining of Molecular Markers Useful in Red Clover (Trifolium pratense) Breeding.</title>
        <authorList>
            <person name="Istvanek J."/>
            <person name="Dluhosova J."/>
            <person name="Dluhos P."/>
            <person name="Patkova L."/>
            <person name="Nedelnik J."/>
            <person name="Repkova J."/>
        </authorList>
    </citation>
    <scope>NUCLEOTIDE SEQUENCE [LARGE SCALE GENOMIC DNA]</scope>
    <source>
        <strain evidence="3">cv. Tatra</strain>
        <tissue evidence="2">Young leaves</tissue>
    </source>
</reference>
<dbReference type="AlphaFoldDB" id="A0A2K3KKU6"/>
<evidence type="ECO:0000313" key="3">
    <source>
        <dbReference type="Proteomes" id="UP000236291"/>
    </source>
</evidence>
<feature type="non-terminal residue" evidence="2">
    <location>
        <position position="70"/>
    </location>
</feature>
<accession>A0A2K3KKU6</accession>
<feature type="non-terminal residue" evidence="2">
    <location>
        <position position="1"/>
    </location>
</feature>